<feature type="domain" description="FAD-binding PCMH-type" evidence="16">
    <location>
        <begin position="248"/>
        <end position="429"/>
    </location>
</feature>
<comment type="cofactor">
    <cofactor evidence="15">
        <name>Mo-molybdopterin</name>
        <dbReference type="ChEBI" id="CHEBI:71302"/>
    </cofactor>
    <text evidence="15">Binds 1 Mo-molybdopterin (Mo-MPT) cofactor per subunit.</text>
</comment>
<dbReference type="InterPro" id="IPR005107">
    <property type="entry name" value="CO_DH_flav_C"/>
</dbReference>
<feature type="binding site" evidence="14">
    <location>
        <position position="376"/>
    </location>
    <ligand>
        <name>FAD</name>
        <dbReference type="ChEBI" id="CHEBI:57692"/>
    </ligand>
</feature>
<dbReference type="Pfam" id="PF20256">
    <property type="entry name" value="MoCoBD_2"/>
    <property type="match status" value="1"/>
</dbReference>
<dbReference type="InterPro" id="IPR046867">
    <property type="entry name" value="AldOxase/xan_DH_MoCoBD2"/>
</dbReference>
<dbReference type="InterPro" id="IPR036318">
    <property type="entry name" value="FAD-bd_PCMH-like_sf"/>
</dbReference>
<evidence type="ECO:0000256" key="9">
    <source>
        <dbReference type="ARBA" id="ARBA00023004"/>
    </source>
</evidence>
<keyword evidence="10 15" id="KW-0411">Iron-sulfur</keyword>
<dbReference type="Pfam" id="PF03450">
    <property type="entry name" value="CO_deh_flav_C"/>
    <property type="match status" value="1"/>
</dbReference>
<evidence type="ECO:0000313" key="18">
    <source>
        <dbReference type="Proteomes" id="UP000663879"/>
    </source>
</evidence>
<feature type="binding site" evidence="14">
    <location>
        <position position="437"/>
    </location>
    <ligand>
        <name>FAD</name>
        <dbReference type="ChEBI" id="CHEBI:57692"/>
    </ligand>
</feature>
<comment type="similarity">
    <text evidence="2">Belongs to the xanthine dehydrogenase family.</text>
</comment>
<feature type="active site" description="Proton acceptor" evidence="13">
    <location>
        <position position="1259"/>
    </location>
</feature>
<dbReference type="Gene3D" id="3.30.43.10">
    <property type="entry name" value="Uridine Diphospho-n-acetylenolpyruvylglucosamine Reductase, domain 2"/>
    <property type="match status" value="1"/>
</dbReference>
<evidence type="ECO:0000256" key="7">
    <source>
        <dbReference type="ARBA" id="ARBA00022827"/>
    </source>
</evidence>
<dbReference type="Gene3D" id="3.90.1170.50">
    <property type="entry name" value="Aldehyde oxidase/xanthine dehydrogenase, a/b hammerhead"/>
    <property type="match status" value="1"/>
</dbReference>
<keyword evidence="8" id="KW-0560">Oxidoreductase</keyword>
<dbReference type="SMART" id="SM01092">
    <property type="entry name" value="CO_deh_flav_C"/>
    <property type="match status" value="1"/>
</dbReference>
<feature type="binding site" evidence="15">
    <location>
        <position position="125"/>
    </location>
    <ligand>
        <name>[2Fe-2S] cluster</name>
        <dbReference type="ChEBI" id="CHEBI:190135"/>
        <label>1</label>
    </ligand>
</feature>
<dbReference type="InterPro" id="IPR000674">
    <property type="entry name" value="Ald_Oxase/Xan_DH_a/b"/>
</dbReference>
<dbReference type="Pfam" id="PF02738">
    <property type="entry name" value="MoCoBD_1"/>
    <property type="match status" value="1"/>
</dbReference>
<name>A0A813PQG4_9BILA</name>
<sequence>MSDIIKCPNCLKEHFTNLDIKPGDKRIFKGNCKSCKLPLKFKLNRTDHLGLIEQDYIKFSINGIDYNVSNTYPPNTTLASYLRDTLNMKGTKIMCQEGGCGSCLVNAEVFDYSTKKIKNISINSCLFPLYSCDGIKFTTIEGVGSKKTGFNEIQKRIADNNGTQCGWCTPGMVMNMYNLLIENPKPQKQEIENSMDGNLCRCTGYRSILTAMKSFATDEVPIEIEELNKLKCLNKSNMCSKSTKNIHLIKENEQWFTPKDMDSLNVLLSQYGSMAYRLVSGNTGIGVYKNDGPYQIYIDLKSIEELYEIKIYPELIEIGSQVTLSNLINTFKECSSSPGYGYLKVLAHHLSKIANRGVRNTATWGGNLCMKNNHKDFASDIFVCFETVGAILTLTTLSGISVVSTPLDFLSLDLKSKLLYSMKLKPMSNETIIRTFKIMPRSQNAHAYVNAGFRFEIDQNTKKVLSVPSIVYGGISPSFTHAFNTEKYLVGKSLMDESVLIGAFEILNSEIKPNDDPVLASPQYRVSLALSLFYKFVLEVCQNQINPKFLSAIPSLIDNRPLSQGSHTFPDEDPNLYPVTKPMPKLNAYLQASGEAQYTYDKIALHNQLDGAFILSEKSNCKIDSIDDNLARSLPGVVKIIYAKDIPGRNSFMPSSFPTELLFAEEQIDYAGQAVGLVLAENYQIASNAARLVKLKYKDEKPPILNVFDGIRSGSFFPKPTGDFTYGDPDAALKNSPCVIDGDIFLDSQAHFYMENQNALCEETEDGYDVYCATQWIDLVQTGVQELLGLPTCNRVNVRIKQLGGGYGGKITRANITATAAAVGCYHTNRPVRVALDLNTDLNLIGKRFPWYAKYKIGFNNDGKLLAIKIDFYCDSGNAPTDHSMMATPAFADNVYNCPNWFISSNLVKTNLPANTNVRSPGTFPSIAIIESIIEHVAKYLDKEPLEIRQLNLYKKSDVTPIGQPLDYFNAEELINSIRETSEYDKRIVEIKKFNQENRWKKRGISLTPIKWGLGWNGGFFNCSISIYLNDGSISICHGGVEMGQGIHTKVAQVCAYELGVPIEMISIKPADSFNNLNAQCTGGSFTSELVSQACIECCKIILKNFEPARKLLPSGYTWLNLVQKAFRMGIDLGARYWLFPRTEHPFQYLICGTCVTEAEVDVLTGETQIVRSDILYDGGKCTNPEIDLGQAEGAFVMGMGFWLTEKIKHDPKTGILLTNGTWEYKPPTTKDIPIDFRINFLKNNPNPVGILGSKAIGEPPLCLTPCVAFAVKRAIEAARKEINKDEFFSLNSPATVDSIQQLCLVDYRQFKLF</sequence>
<dbReference type="InterPro" id="IPR002888">
    <property type="entry name" value="2Fe-2S-bd"/>
</dbReference>
<dbReference type="Gene3D" id="3.10.20.30">
    <property type="match status" value="1"/>
</dbReference>
<dbReference type="OrthoDB" id="8300278at2759"/>
<dbReference type="SUPFAM" id="SSF54292">
    <property type="entry name" value="2Fe-2S ferredoxin-like"/>
    <property type="match status" value="1"/>
</dbReference>
<dbReference type="Gene3D" id="3.30.390.50">
    <property type="entry name" value="CO dehydrogenase flavoprotein, C-terminal domain"/>
    <property type="match status" value="1"/>
</dbReference>
<dbReference type="GO" id="GO:0051537">
    <property type="term" value="F:2 iron, 2 sulfur cluster binding"/>
    <property type="evidence" value="ECO:0007669"/>
    <property type="project" value="UniProtKB-KW"/>
</dbReference>
<feature type="binding site" evidence="15">
    <location>
        <position position="919"/>
    </location>
    <ligand>
        <name>Mo-molybdopterin</name>
        <dbReference type="ChEBI" id="CHEBI:71302"/>
    </ligand>
    <ligandPart>
        <name>Mo</name>
        <dbReference type="ChEBI" id="CHEBI:28685"/>
    </ligandPart>
</feature>
<evidence type="ECO:0000256" key="1">
    <source>
        <dbReference type="ARBA" id="ARBA00001974"/>
    </source>
</evidence>
<dbReference type="InterPro" id="IPR008274">
    <property type="entry name" value="AldOxase/xan_DH_MoCoBD1"/>
</dbReference>
<dbReference type="FunFam" id="3.10.20.30:FF:000012">
    <property type="entry name" value="Xanthine dehydrogenase/oxidase"/>
    <property type="match status" value="1"/>
</dbReference>
<dbReference type="SUPFAM" id="SSF54665">
    <property type="entry name" value="CO dehydrogenase molybdoprotein N-domain-like"/>
    <property type="match status" value="1"/>
</dbReference>
<keyword evidence="9 15" id="KW-0408">Iron</keyword>
<dbReference type="InterPro" id="IPR036856">
    <property type="entry name" value="Ald_Oxase/Xan_DH_a/b_sf"/>
</dbReference>
<dbReference type="PROSITE" id="PS51387">
    <property type="entry name" value="FAD_PCMH"/>
    <property type="match status" value="1"/>
</dbReference>
<dbReference type="EMBL" id="CAJNOC010000400">
    <property type="protein sequence ID" value="CAF0756244.1"/>
    <property type="molecule type" value="Genomic_DNA"/>
</dbReference>
<dbReference type="Gene3D" id="1.10.150.120">
    <property type="entry name" value="[2Fe-2S]-binding domain"/>
    <property type="match status" value="1"/>
</dbReference>
<dbReference type="InterPro" id="IPR037165">
    <property type="entry name" value="AldOxase/xan_DH_Mopterin-bd_sf"/>
</dbReference>
<proteinExistence type="inferred from homology"/>
<dbReference type="SUPFAM" id="SSF47741">
    <property type="entry name" value="CO dehydrogenase ISP C-domain like"/>
    <property type="match status" value="1"/>
</dbReference>
<organism evidence="17 18">
    <name type="scientific">Brachionus calyciflorus</name>
    <dbReference type="NCBI Taxonomy" id="104777"/>
    <lineage>
        <taxon>Eukaryota</taxon>
        <taxon>Metazoa</taxon>
        <taxon>Spiralia</taxon>
        <taxon>Gnathifera</taxon>
        <taxon>Rotifera</taxon>
        <taxon>Eurotatoria</taxon>
        <taxon>Monogononta</taxon>
        <taxon>Pseudotrocha</taxon>
        <taxon>Ploima</taxon>
        <taxon>Brachionidae</taxon>
        <taxon>Brachionus</taxon>
    </lineage>
</organism>
<evidence type="ECO:0000256" key="14">
    <source>
        <dbReference type="PIRSR" id="PIRSR000127-2"/>
    </source>
</evidence>
<evidence type="ECO:0000256" key="12">
    <source>
        <dbReference type="ARBA" id="ARBA00034078"/>
    </source>
</evidence>
<gene>
    <name evidence="17" type="ORF">OXX778_LOCUS4187</name>
</gene>
<dbReference type="InterPro" id="IPR016166">
    <property type="entry name" value="FAD-bd_PCMH"/>
</dbReference>
<feature type="binding site" evidence="15">
    <location>
        <position position="1084"/>
    </location>
    <ligand>
        <name>Mo-molybdopterin</name>
        <dbReference type="ChEBI" id="CHEBI:71302"/>
    </ligand>
    <ligandPart>
        <name>Mo</name>
        <dbReference type="ChEBI" id="CHEBI:28685"/>
    </ligandPart>
</feature>
<evidence type="ECO:0000256" key="4">
    <source>
        <dbReference type="ARBA" id="ARBA00022630"/>
    </source>
</evidence>
<keyword evidence="4" id="KW-0285">Flavoprotein</keyword>
<dbReference type="Gene3D" id="3.30.465.10">
    <property type="match status" value="1"/>
</dbReference>
<keyword evidence="18" id="KW-1185">Reference proteome</keyword>
<evidence type="ECO:0000256" key="15">
    <source>
        <dbReference type="PIRSR" id="PIRSR000127-3"/>
    </source>
</evidence>
<feature type="binding site" evidence="15">
    <location>
        <position position="165"/>
    </location>
    <ligand>
        <name>[2Fe-2S] cluster</name>
        <dbReference type="ChEBI" id="CHEBI:190135"/>
        <label>2</label>
    </ligand>
</feature>
<dbReference type="Pfam" id="PF00941">
    <property type="entry name" value="FAD_binding_5"/>
    <property type="match status" value="1"/>
</dbReference>
<evidence type="ECO:0000256" key="10">
    <source>
        <dbReference type="ARBA" id="ARBA00023014"/>
    </source>
</evidence>
<dbReference type="SUPFAM" id="SSF56003">
    <property type="entry name" value="Molybdenum cofactor-binding domain"/>
    <property type="match status" value="1"/>
</dbReference>
<feature type="binding site" evidence="14">
    <location>
        <position position="419"/>
    </location>
    <ligand>
        <name>FAD</name>
        <dbReference type="ChEBI" id="CHEBI:57692"/>
    </ligand>
</feature>
<evidence type="ECO:0000256" key="11">
    <source>
        <dbReference type="ARBA" id="ARBA00023027"/>
    </source>
</evidence>
<evidence type="ECO:0000256" key="3">
    <source>
        <dbReference type="ARBA" id="ARBA00022505"/>
    </source>
</evidence>
<dbReference type="PANTHER" id="PTHR11908">
    <property type="entry name" value="XANTHINE DEHYDROGENASE"/>
    <property type="match status" value="1"/>
</dbReference>
<comment type="caution">
    <text evidence="17">The sequence shown here is derived from an EMBL/GenBank/DDBJ whole genome shotgun (WGS) entry which is preliminary data.</text>
</comment>
<dbReference type="Pfam" id="PF01315">
    <property type="entry name" value="Ald_Xan_dh_C"/>
    <property type="match status" value="1"/>
</dbReference>
<comment type="cofactor">
    <cofactor evidence="12">
        <name>[2Fe-2S] cluster</name>
        <dbReference type="ChEBI" id="CHEBI:190135"/>
    </cofactor>
</comment>
<keyword evidence="5 15" id="KW-0001">2Fe-2S</keyword>
<dbReference type="PIRSF" id="PIRSF000127">
    <property type="entry name" value="Xanthine_DH"/>
    <property type="match status" value="1"/>
</dbReference>
<evidence type="ECO:0000256" key="5">
    <source>
        <dbReference type="ARBA" id="ARBA00022714"/>
    </source>
</evidence>
<keyword evidence="7 14" id="KW-0274">FAD</keyword>
<comment type="cofactor">
    <cofactor evidence="1 14">
        <name>FAD</name>
        <dbReference type="ChEBI" id="CHEBI:57692"/>
    </cofactor>
</comment>
<dbReference type="InterPro" id="IPR016169">
    <property type="entry name" value="FAD-bd_PCMH_sub2"/>
</dbReference>
<reference evidence="17" key="1">
    <citation type="submission" date="2021-02" db="EMBL/GenBank/DDBJ databases">
        <authorList>
            <person name="Nowell W R."/>
        </authorList>
    </citation>
    <scope>NUCLEOTIDE SEQUENCE</scope>
    <source>
        <strain evidence="17">Ploen Becks lab</strain>
    </source>
</reference>
<dbReference type="InterPro" id="IPR002346">
    <property type="entry name" value="Mopterin_DH_FAD-bd"/>
</dbReference>
<dbReference type="InterPro" id="IPR036683">
    <property type="entry name" value="CO_DH_flav_C_dom_sf"/>
</dbReference>
<evidence type="ECO:0000256" key="6">
    <source>
        <dbReference type="ARBA" id="ARBA00022723"/>
    </source>
</evidence>
<keyword evidence="11" id="KW-0520">NAD</keyword>
<dbReference type="SUPFAM" id="SSF56176">
    <property type="entry name" value="FAD-binding/transporter-associated domain-like"/>
    <property type="match status" value="1"/>
</dbReference>
<dbReference type="FunFam" id="3.30.390.50:FF:000003">
    <property type="entry name" value="Aldehyde oxidase1"/>
    <property type="match status" value="1"/>
</dbReference>
<dbReference type="InterPro" id="IPR016167">
    <property type="entry name" value="FAD-bd_PCMH_sub1"/>
</dbReference>
<dbReference type="FunFam" id="3.30.365.10:FF:000001">
    <property type="entry name" value="Xanthine dehydrogenase oxidase"/>
    <property type="match status" value="1"/>
</dbReference>
<keyword evidence="6 15" id="KW-0479">Metal-binding</keyword>
<evidence type="ECO:0000256" key="8">
    <source>
        <dbReference type="ARBA" id="ARBA00023002"/>
    </source>
</evidence>
<dbReference type="SUPFAM" id="SSF55447">
    <property type="entry name" value="CO dehydrogenase flavoprotein C-terminal domain-like"/>
    <property type="match status" value="1"/>
</dbReference>
<feature type="binding site" evidence="15">
    <location>
        <position position="95"/>
    </location>
    <ligand>
        <name>[2Fe-2S] cluster</name>
        <dbReference type="ChEBI" id="CHEBI:190135"/>
        <label>1</label>
    </ligand>
</feature>
<dbReference type="SMART" id="SM01008">
    <property type="entry name" value="Ald_Xan_dh_C"/>
    <property type="match status" value="1"/>
</dbReference>
<dbReference type="Proteomes" id="UP000663879">
    <property type="component" value="Unassembled WGS sequence"/>
</dbReference>
<dbReference type="InterPro" id="IPR036884">
    <property type="entry name" value="2Fe-2S-bd_dom_sf"/>
</dbReference>
<accession>A0A813PQG4</accession>
<dbReference type="InterPro" id="IPR016208">
    <property type="entry name" value="Ald_Oxase/xanthine_DH-like"/>
</dbReference>
<evidence type="ECO:0000259" key="16">
    <source>
        <dbReference type="PROSITE" id="PS51387"/>
    </source>
</evidence>
<evidence type="ECO:0000256" key="2">
    <source>
        <dbReference type="ARBA" id="ARBA00006849"/>
    </source>
</evidence>
<dbReference type="GO" id="GO:0071949">
    <property type="term" value="F:FAD binding"/>
    <property type="evidence" value="ECO:0007669"/>
    <property type="project" value="InterPro"/>
</dbReference>
<dbReference type="GO" id="GO:0016491">
    <property type="term" value="F:oxidoreductase activity"/>
    <property type="evidence" value="ECO:0007669"/>
    <property type="project" value="UniProtKB-KW"/>
</dbReference>
<dbReference type="InterPro" id="IPR006058">
    <property type="entry name" value="2Fe2S_fd_BS"/>
</dbReference>
<dbReference type="PANTHER" id="PTHR11908:SF132">
    <property type="entry name" value="ALDEHYDE OXIDASE 1-RELATED"/>
    <property type="match status" value="1"/>
</dbReference>
<comment type="cofactor">
    <cofactor evidence="15">
        <name>[2Fe-2S] cluster</name>
        <dbReference type="ChEBI" id="CHEBI:190135"/>
    </cofactor>
    <text evidence="15">Binds 2 [2Fe-2S] clusters.</text>
</comment>
<feature type="binding site" evidence="15">
    <location>
        <position position="103"/>
    </location>
    <ligand>
        <name>[2Fe-2S] cluster</name>
        <dbReference type="ChEBI" id="CHEBI:190135"/>
        <label>1</label>
    </ligand>
</feature>
<feature type="binding site" evidence="14">
    <location>
        <begin position="278"/>
        <end position="285"/>
    </location>
    <ligand>
        <name>FAD</name>
        <dbReference type="ChEBI" id="CHEBI:57692"/>
    </ligand>
</feature>
<dbReference type="Gene3D" id="3.30.365.10">
    <property type="entry name" value="Aldehyde oxidase/xanthine dehydrogenase, molybdopterin binding domain"/>
    <property type="match status" value="4"/>
</dbReference>
<dbReference type="GO" id="GO:0005506">
    <property type="term" value="F:iron ion binding"/>
    <property type="evidence" value="ECO:0007669"/>
    <property type="project" value="InterPro"/>
</dbReference>
<dbReference type="InterPro" id="IPR036010">
    <property type="entry name" value="2Fe-2S_ferredoxin-like_sf"/>
</dbReference>
<dbReference type="Pfam" id="PF01799">
    <property type="entry name" value="Fer2_2"/>
    <property type="match status" value="1"/>
</dbReference>
<protein>
    <recommendedName>
        <fullName evidence="16">FAD-binding PCMH-type domain-containing protein</fullName>
    </recommendedName>
</protein>
<dbReference type="PROSITE" id="PS00197">
    <property type="entry name" value="2FE2S_FER_1"/>
    <property type="match status" value="1"/>
</dbReference>
<evidence type="ECO:0000256" key="13">
    <source>
        <dbReference type="PIRSR" id="PIRSR000127-1"/>
    </source>
</evidence>
<feature type="binding site" evidence="15">
    <location>
        <position position="775"/>
    </location>
    <ligand>
        <name>Mo-molybdopterin</name>
        <dbReference type="ChEBI" id="CHEBI:71302"/>
    </ligand>
    <ligandPart>
        <name>Mo</name>
        <dbReference type="ChEBI" id="CHEBI:28685"/>
    </ligandPart>
</feature>
<feature type="binding site" evidence="15">
    <location>
        <position position="202"/>
    </location>
    <ligand>
        <name>[2Fe-2S] cluster</name>
        <dbReference type="ChEBI" id="CHEBI:190135"/>
        <label>2</label>
    </ligand>
</feature>
<feature type="binding site" evidence="15">
    <location>
        <position position="100"/>
    </location>
    <ligand>
        <name>[2Fe-2S] cluster</name>
        <dbReference type="ChEBI" id="CHEBI:190135"/>
        <label>1</label>
    </ligand>
</feature>
<dbReference type="InterPro" id="IPR012675">
    <property type="entry name" value="Beta-grasp_dom_sf"/>
</dbReference>
<keyword evidence="3 15" id="KW-0500">Molybdenum</keyword>
<feature type="binding site" evidence="15">
    <location>
        <position position="168"/>
    </location>
    <ligand>
        <name>[2Fe-2S] cluster</name>
        <dbReference type="ChEBI" id="CHEBI:190135"/>
        <label>2</label>
    </ligand>
</feature>
<feature type="binding site" evidence="15">
    <location>
        <position position="200"/>
    </location>
    <ligand>
        <name>[2Fe-2S] cluster</name>
        <dbReference type="ChEBI" id="CHEBI:190135"/>
        <label>2</label>
    </ligand>
</feature>
<evidence type="ECO:0000313" key="17">
    <source>
        <dbReference type="EMBL" id="CAF0756244.1"/>
    </source>
</evidence>